<evidence type="ECO:0000256" key="2">
    <source>
        <dbReference type="ARBA" id="ARBA00004496"/>
    </source>
</evidence>
<evidence type="ECO:0000256" key="1">
    <source>
        <dbReference type="ARBA" id="ARBA00004123"/>
    </source>
</evidence>
<name>A0AAW1VJF6_RUBAR</name>
<feature type="region of interest" description="Disordered" evidence="10">
    <location>
        <begin position="1"/>
        <end position="95"/>
    </location>
</feature>
<reference evidence="12 13" key="1">
    <citation type="journal article" date="2023" name="G3 (Bethesda)">
        <title>A chromosome-length genome assembly and annotation of blackberry (Rubus argutus, cv. 'Hillquist').</title>
        <authorList>
            <person name="Bruna T."/>
            <person name="Aryal R."/>
            <person name="Dudchenko O."/>
            <person name="Sargent D.J."/>
            <person name="Mead D."/>
            <person name="Buti M."/>
            <person name="Cavallini A."/>
            <person name="Hytonen T."/>
            <person name="Andres J."/>
            <person name="Pham M."/>
            <person name="Weisz D."/>
            <person name="Mascagni F."/>
            <person name="Usai G."/>
            <person name="Natali L."/>
            <person name="Bassil N."/>
            <person name="Fernandez G.E."/>
            <person name="Lomsadze A."/>
            <person name="Armour M."/>
            <person name="Olukolu B."/>
            <person name="Poorten T."/>
            <person name="Britton C."/>
            <person name="Davik J."/>
            <person name="Ashrafi H."/>
            <person name="Aiden E.L."/>
            <person name="Borodovsky M."/>
            <person name="Worthington M."/>
        </authorList>
    </citation>
    <scope>NUCLEOTIDE SEQUENCE [LARGE SCALE GENOMIC DNA]</scope>
    <source>
        <strain evidence="12">PI 553951</strain>
    </source>
</reference>
<dbReference type="Pfam" id="PF10497">
    <property type="entry name" value="zf-4CXXC_R1"/>
    <property type="match status" value="1"/>
</dbReference>
<evidence type="ECO:0000313" key="13">
    <source>
        <dbReference type="Proteomes" id="UP001457282"/>
    </source>
</evidence>
<keyword evidence="8" id="KW-0804">Transcription</keyword>
<keyword evidence="4" id="KW-1017">Isopeptide bond</keyword>
<feature type="compositionally biased region" description="Basic residues" evidence="10">
    <location>
        <begin position="1"/>
        <end position="10"/>
    </location>
</feature>
<dbReference type="AlphaFoldDB" id="A0AAW1VJF6"/>
<evidence type="ECO:0000256" key="7">
    <source>
        <dbReference type="ARBA" id="ARBA00023015"/>
    </source>
</evidence>
<accession>A0AAW1VJF6</accession>
<feature type="compositionally biased region" description="Pro residues" evidence="10">
    <location>
        <begin position="84"/>
        <end position="94"/>
    </location>
</feature>
<protein>
    <recommendedName>
        <fullName evidence="11">Zinc-finger domain-containing protein</fullName>
    </recommendedName>
</protein>
<keyword evidence="7" id="KW-0805">Transcription regulation</keyword>
<dbReference type="GO" id="GO:0006355">
    <property type="term" value="P:regulation of DNA-templated transcription"/>
    <property type="evidence" value="ECO:0007669"/>
    <property type="project" value="InterPro"/>
</dbReference>
<dbReference type="Proteomes" id="UP001457282">
    <property type="component" value="Unassembled WGS sequence"/>
</dbReference>
<feature type="compositionally biased region" description="Basic residues" evidence="10">
    <location>
        <begin position="256"/>
        <end position="266"/>
    </location>
</feature>
<keyword evidence="6" id="KW-0832">Ubl conjugation</keyword>
<dbReference type="InterPro" id="IPR018866">
    <property type="entry name" value="Znf-4CXXC_R1"/>
</dbReference>
<dbReference type="PANTHER" id="PTHR31169:SF33">
    <property type="entry name" value="CELL DIVISION CYCLE-ASSOCIATED 7-LIKE PROTEIN"/>
    <property type="match status" value="1"/>
</dbReference>
<evidence type="ECO:0000256" key="9">
    <source>
        <dbReference type="ARBA" id="ARBA00023242"/>
    </source>
</evidence>
<comment type="subcellular location">
    <subcellularLocation>
        <location evidence="2">Cytoplasm</location>
    </subcellularLocation>
    <subcellularLocation>
        <location evidence="1">Nucleus</location>
    </subcellularLocation>
</comment>
<evidence type="ECO:0000256" key="8">
    <source>
        <dbReference type="ARBA" id="ARBA00023163"/>
    </source>
</evidence>
<evidence type="ECO:0000259" key="11">
    <source>
        <dbReference type="Pfam" id="PF10497"/>
    </source>
</evidence>
<evidence type="ECO:0000313" key="12">
    <source>
        <dbReference type="EMBL" id="KAK9901923.1"/>
    </source>
</evidence>
<evidence type="ECO:0000256" key="5">
    <source>
        <dbReference type="ARBA" id="ARBA00022553"/>
    </source>
</evidence>
<keyword evidence="9" id="KW-0539">Nucleus</keyword>
<feature type="compositionally biased region" description="Basic and acidic residues" evidence="10">
    <location>
        <begin position="225"/>
        <end position="235"/>
    </location>
</feature>
<sequence>MVGRRGRGRGNSKESDGEETGTGENGIAGVPGYEQIRDQRIKENKERMQKLGHFRPFTETQVQSRTAETRSYGKRHFRSDQNPNPIPILGPPPRRSSRLKDCGSCELCGKLGPKGRGSPHGMGDAETCHQCRQKTLGQHTHCCKCDLVQGQFCGDCLYMRYGENPTGNLYRKVIKLGYKSVAHYLIQTRRSQIISETSGAEESMHDDMKQELEEGHFTGGEEMEEVRHVDAKDMDNINDAGAGVAGDSVEGETKEKPRRRTRMRKN</sequence>
<dbReference type="GO" id="GO:0005634">
    <property type="term" value="C:nucleus"/>
    <property type="evidence" value="ECO:0007669"/>
    <property type="project" value="UniProtKB-SubCell"/>
</dbReference>
<keyword evidence="3" id="KW-0963">Cytoplasm</keyword>
<feature type="region of interest" description="Disordered" evidence="10">
    <location>
        <begin position="216"/>
        <end position="266"/>
    </location>
</feature>
<comment type="caution">
    <text evidence="12">The sequence shown here is derived from an EMBL/GenBank/DDBJ whole genome shotgun (WGS) entry which is preliminary data.</text>
</comment>
<dbReference type="PANTHER" id="PTHR31169">
    <property type="entry name" value="OS05G0300700 PROTEIN"/>
    <property type="match status" value="1"/>
</dbReference>
<keyword evidence="13" id="KW-1185">Reference proteome</keyword>
<evidence type="ECO:0000256" key="4">
    <source>
        <dbReference type="ARBA" id="ARBA00022499"/>
    </source>
</evidence>
<dbReference type="EMBL" id="JBEDUW010000269">
    <property type="protein sequence ID" value="KAK9901923.1"/>
    <property type="molecule type" value="Genomic_DNA"/>
</dbReference>
<feature type="domain" description="Zinc-finger" evidence="11">
    <location>
        <begin position="125"/>
        <end position="164"/>
    </location>
</feature>
<proteinExistence type="predicted"/>
<evidence type="ECO:0000256" key="3">
    <source>
        <dbReference type="ARBA" id="ARBA00022490"/>
    </source>
</evidence>
<keyword evidence="5" id="KW-0597">Phosphoprotein</keyword>
<evidence type="ECO:0000256" key="10">
    <source>
        <dbReference type="SAM" id="MobiDB-lite"/>
    </source>
</evidence>
<evidence type="ECO:0000256" key="6">
    <source>
        <dbReference type="ARBA" id="ARBA00022843"/>
    </source>
</evidence>
<dbReference type="InterPro" id="IPR040221">
    <property type="entry name" value="CDCA7/CDA7L"/>
</dbReference>
<feature type="compositionally biased region" description="Basic and acidic residues" evidence="10">
    <location>
        <begin position="35"/>
        <end position="49"/>
    </location>
</feature>
<gene>
    <name evidence="12" type="ORF">M0R45_001794</name>
</gene>
<organism evidence="12 13">
    <name type="scientific">Rubus argutus</name>
    <name type="common">Southern blackberry</name>
    <dbReference type="NCBI Taxonomy" id="59490"/>
    <lineage>
        <taxon>Eukaryota</taxon>
        <taxon>Viridiplantae</taxon>
        <taxon>Streptophyta</taxon>
        <taxon>Embryophyta</taxon>
        <taxon>Tracheophyta</taxon>
        <taxon>Spermatophyta</taxon>
        <taxon>Magnoliopsida</taxon>
        <taxon>eudicotyledons</taxon>
        <taxon>Gunneridae</taxon>
        <taxon>Pentapetalae</taxon>
        <taxon>rosids</taxon>
        <taxon>fabids</taxon>
        <taxon>Rosales</taxon>
        <taxon>Rosaceae</taxon>
        <taxon>Rosoideae</taxon>
        <taxon>Rosoideae incertae sedis</taxon>
        <taxon>Rubus</taxon>
    </lineage>
</organism>
<dbReference type="GO" id="GO:0005737">
    <property type="term" value="C:cytoplasm"/>
    <property type="evidence" value="ECO:0007669"/>
    <property type="project" value="UniProtKB-SubCell"/>
</dbReference>